<feature type="region of interest" description="Disordered" evidence="1">
    <location>
        <begin position="186"/>
        <end position="207"/>
    </location>
</feature>
<sequence>MRDGARKVREAADAGGARGESWGWVYDLTESGETAERWVNQANARLSDRAKTQMYAMHGEDPVTWSVDALAAKYRVRKQRVGAILALKRREEEAVKANRTLFHDTEAAMERASGSVDIGTGERHVADVPTMPQFQTVSAFDHGRDAKPKRFVEASELARKQERVLVREFFERLEYNVGERGQGLRRVSRRASAPPRPEGGYALHVTPLGDTNIEPYVAYKDGTQRPLNDDEAEHARQKTPKRRRRII</sequence>
<dbReference type="PANTHER" id="PTHR35476">
    <property type="entry name" value="MUCIN-LIKE PROTEIN"/>
    <property type="match status" value="1"/>
</dbReference>
<dbReference type="Gramene" id="ABO97388">
    <property type="protein sequence ID" value="ABO97388"/>
    <property type="gene ID" value="OSTLU_32981"/>
</dbReference>
<dbReference type="KEGG" id="olu:OSTLU_32981"/>
<name>A4S157_OSTLU</name>
<dbReference type="PANTHER" id="PTHR35476:SF3">
    <property type="entry name" value="SMALL RIBOSOMAL SUBUNIT PROTEIN MS75"/>
    <property type="match status" value="1"/>
</dbReference>
<accession>A4S157</accession>
<reference evidence="2 3" key="1">
    <citation type="journal article" date="2007" name="Proc. Natl. Acad. Sci. U.S.A.">
        <title>The tiny eukaryote Ostreococcus provides genomic insights into the paradox of plankton speciation.</title>
        <authorList>
            <person name="Palenik B."/>
            <person name="Grimwood J."/>
            <person name="Aerts A."/>
            <person name="Rouze P."/>
            <person name="Salamov A."/>
            <person name="Putnam N."/>
            <person name="Dupont C."/>
            <person name="Jorgensen R."/>
            <person name="Derelle E."/>
            <person name="Rombauts S."/>
            <person name="Zhou K."/>
            <person name="Otillar R."/>
            <person name="Merchant S.S."/>
            <person name="Podell S."/>
            <person name="Gaasterland T."/>
            <person name="Napoli C."/>
            <person name="Gendler K."/>
            <person name="Manuell A."/>
            <person name="Tai V."/>
            <person name="Vallon O."/>
            <person name="Piganeau G."/>
            <person name="Jancek S."/>
            <person name="Heijde M."/>
            <person name="Jabbari K."/>
            <person name="Bowler C."/>
            <person name="Lohr M."/>
            <person name="Robbens S."/>
            <person name="Werner G."/>
            <person name="Dubchak I."/>
            <person name="Pazour G.J."/>
            <person name="Ren Q."/>
            <person name="Paulsen I."/>
            <person name="Delwiche C."/>
            <person name="Schmutz J."/>
            <person name="Rokhsar D."/>
            <person name="Van de Peer Y."/>
            <person name="Moreau H."/>
            <person name="Grigoriev I.V."/>
        </authorList>
    </citation>
    <scope>NUCLEOTIDE SEQUENCE [LARGE SCALE GENOMIC DNA]</scope>
    <source>
        <strain evidence="2 3">CCE9901</strain>
    </source>
</reference>
<dbReference type="OMA" id="EESKWWI"/>
<evidence type="ECO:0000256" key="1">
    <source>
        <dbReference type="SAM" id="MobiDB-lite"/>
    </source>
</evidence>
<dbReference type="STRING" id="436017.A4S157"/>
<dbReference type="GeneID" id="5003429"/>
<evidence type="ECO:0000313" key="2">
    <source>
        <dbReference type="EMBL" id="ABO97388.1"/>
    </source>
</evidence>
<feature type="compositionally biased region" description="Basic residues" evidence="1">
    <location>
        <begin position="237"/>
        <end position="247"/>
    </location>
</feature>
<feature type="region of interest" description="Disordered" evidence="1">
    <location>
        <begin position="219"/>
        <end position="247"/>
    </location>
</feature>
<dbReference type="Pfam" id="PF12298">
    <property type="entry name" value="Bot1p"/>
    <property type="match status" value="1"/>
</dbReference>
<dbReference type="OrthoDB" id="547043at2759"/>
<dbReference type="EMBL" id="CP000588">
    <property type="protein sequence ID" value="ABO97388.1"/>
    <property type="molecule type" value="Genomic_DNA"/>
</dbReference>
<dbReference type="HOGENOM" id="CLU_074456_0_0_1"/>
<protein>
    <submittedName>
        <fullName evidence="2">Uncharacterized protein</fullName>
    </submittedName>
</protein>
<dbReference type="eggNOG" id="ENOG502QPTE">
    <property type="taxonomic scope" value="Eukaryota"/>
</dbReference>
<keyword evidence="3" id="KW-1185">Reference proteome</keyword>
<dbReference type="RefSeq" id="XP_001419095.1">
    <property type="nucleotide sequence ID" value="XM_001419058.1"/>
</dbReference>
<proteinExistence type="predicted"/>
<evidence type="ECO:0000313" key="3">
    <source>
        <dbReference type="Proteomes" id="UP000001568"/>
    </source>
</evidence>
<organism evidence="2 3">
    <name type="scientific">Ostreococcus lucimarinus (strain CCE9901)</name>
    <dbReference type="NCBI Taxonomy" id="436017"/>
    <lineage>
        <taxon>Eukaryota</taxon>
        <taxon>Viridiplantae</taxon>
        <taxon>Chlorophyta</taxon>
        <taxon>Mamiellophyceae</taxon>
        <taxon>Mamiellales</taxon>
        <taxon>Bathycoccaceae</taxon>
        <taxon>Ostreococcus</taxon>
    </lineage>
</organism>
<dbReference type="InterPro" id="IPR052851">
    <property type="entry name" value="GCD1_mitochondrial"/>
</dbReference>
<gene>
    <name evidence="2" type="ORF">OSTLU_32981</name>
</gene>
<dbReference type="Proteomes" id="UP000001568">
    <property type="component" value="Chromosome 8"/>
</dbReference>
<dbReference type="AlphaFoldDB" id="A4S157"/>